<feature type="transmembrane region" description="Helical" evidence="12">
    <location>
        <begin position="248"/>
        <end position="270"/>
    </location>
</feature>
<comment type="subcellular location">
    <subcellularLocation>
        <location evidence="1">Cell membrane</location>
        <topology evidence="1">Single-pass type I membrane protein</topology>
    </subcellularLocation>
</comment>
<feature type="domain" description="Ig-like" evidence="13">
    <location>
        <begin position="142"/>
        <end position="211"/>
    </location>
</feature>
<dbReference type="SUPFAM" id="SSF48726">
    <property type="entry name" value="Immunoglobulin"/>
    <property type="match status" value="1"/>
</dbReference>
<dbReference type="SMART" id="SM00409">
    <property type="entry name" value="IG"/>
    <property type="match status" value="1"/>
</dbReference>
<keyword evidence="5 12" id="KW-1133">Transmembrane helix</keyword>
<dbReference type="RefSeq" id="XP_028275369.1">
    <property type="nucleotide sequence ID" value="XM_028419568.1"/>
</dbReference>
<accession>A0A6P7JEV2</accession>
<dbReference type="Proteomes" id="UP000515145">
    <property type="component" value="Chromosome 13"/>
</dbReference>
<dbReference type="PANTHER" id="PTHR25466">
    <property type="entry name" value="T-LYMPHOCYTE ACTIVATION ANTIGEN"/>
    <property type="match status" value="1"/>
</dbReference>
<keyword evidence="14" id="KW-1185">Reference proteome</keyword>
<dbReference type="PROSITE" id="PS50835">
    <property type="entry name" value="IG_LIKE"/>
    <property type="match status" value="1"/>
</dbReference>
<dbReference type="Pfam" id="PF07686">
    <property type="entry name" value="V-set"/>
    <property type="match status" value="1"/>
</dbReference>
<evidence type="ECO:0000313" key="14">
    <source>
        <dbReference type="Proteomes" id="UP000515145"/>
    </source>
</evidence>
<dbReference type="GeneID" id="114444768"/>
<dbReference type="InterPro" id="IPR003599">
    <property type="entry name" value="Ig_sub"/>
</dbReference>
<dbReference type="OrthoDB" id="9904387at2759"/>
<evidence type="ECO:0000256" key="5">
    <source>
        <dbReference type="ARBA" id="ARBA00022989"/>
    </source>
</evidence>
<dbReference type="AlphaFoldDB" id="A0A6P7JEV2"/>
<dbReference type="GO" id="GO:0042102">
    <property type="term" value="P:positive regulation of T cell proliferation"/>
    <property type="evidence" value="ECO:0007669"/>
    <property type="project" value="TreeGrafter"/>
</dbReference>
<dbReference type="InParanoid" id="A0A6P7JEV2"/>
<organism evidence="14 15">
    <name type="scientific">Parambassis ranga</name>
    <name type="common">Indian glassy fish</name>
    <dbReference type="NCBI Taxonomy" id="210632"/>
    <lineage>
        <taxon>Eukaryota</taxon>
        <taxon>Metazoa</taxon>
        <taxon>Chordata</taxon>
        <taxon>Craniata</taxon>
        <taxon>Vertebrata</taxon>
        <taxon>Euteleostomi</taxon>
        <taxon>Actinopterygii</taxon>
        <taxon>Neopterygii</taxon>
        <taxon>Teleostei</taxon>
        <taxon>Neoteleostei</taxon>
        <taxon>Acanthomorphata</taxon>
        <taxon>Ovalentaria</taxon>
        <taxon>Ambassidae</taxon>
        <taxon>Parambassis</taxon>
    </lineage>
</organism>
<evidence type="ECO:0000256" key="8">
    <source>
        <dbReference type="ARBA" id="ARBA00023170"/>
    </source>
</evidence>
<evidence type="ECO:0000313" key="15">
    <source>
        <dbReference type="RefSeq" id="XP_028275369.1"/>
    </source>
</evidence>
<evidence type="ECO:0000256" key="9">
    <source>
        <dbReference type="ARBA" id="ARBA00023180"/>
    </source>
</evidence>
<dbReference type="GO" id="GO:0071222">
    <property type="term" value="P:cellular response to lipopolysaccharide"/>
    <property type="evidence" value="ECO:0007669"/>
    <property type="project" value="TreeGrafter"/>
</dbReference>
<evidence type="ECO:0000256" key="7">
    <source>
        <dbReference type="ARBA" id="ARBA00023157"/>
    </source>
</evidence>
<feature type="region of interest" description="Disordered" evidence="11">
    <location>
        <begin position="276"/>
        <end position="313"/>
    </location>
</feature>
<dbReference type="InterPro" id="IPR013106">
    <property type="entry name" value="Ig_V-set"/>
</dbReference>
<evidence type="ECO:0000256" key="10">
    <source>
        <dbReference type="ARBA" id="ARBA00023319"/>
    </source>
</evidence>
<evidence type="ECO:0000256" key="3">
    <source>
        <dbReference type="ARBA" id="ARBA00022692"/>
    </source>
</evidence>
<keyword evidence="8" id="KW-0675">Receptor</keyword>
<dbReference type="InterPro" id="IPR051713">
    <property type="entry name" value="T-cell_Activation_Regulation"/>
</dbReference>
<dbReference type="Gene3D" id="2.60.40.10">
    <property type="entry name" value="Immunoglobulins"/>
    <property type="match status" value="2"/>
</dbReference>
<keyword evidence="6 12" id="KW-0472">Membrane</keyword>
<evidence type="ECO:0000256" key="4">
    <source>
        <dbReference type="ARBA" id="ARBA00022729"/>
    </source>
</evidence>
<dbReference type="GO" id="GO:0009897">
    <property type="term" value="C:external side of plasma membrane"/>
    <property type="evidence" value="ECO:0007669"/>
    <property type="project" value="TreeGrafter"/>
</dbReference>
<evidence type="ECO:0000256" key="2">
    <source>
        <dbReference type="ARBA" id="ARBA00022475"/>
    </source>
</evidence>
<keyword evidence="4" id="KW-0732">Signal</keyword>
<dbReference type="InterPro" id="IPR013783">
    <property type="entry name" value="Ig-like_fold"/>
</dbReference>
<reference evidence="15" key="1">
    <citation type="submission" date="2025-08" db="UniProtKB">
        <authorList>
            <consortium name="RefSeq"/>
        </authorList>
    </citation>
    <scope>IDENTIFICATION</scope>
</reference>
<gene>
    <name evidence="15" type="primary">LOC114444768</name>
</gene>
<evidence type="ECO:0000259" key="13">
    <source>
        <dbReference type="PROSITE" id="PS50835"/>
    </source>
</evidence>
<keyword evidence="9" id="KW-0325">Glycoprotein</keyword>
<dbReference type="GO" id="GO:0007166">
    <property type="term" value="P:cell surface receptor signaling pathway"/>
    <property type="evidence" value="ECO:0007669"/>
    <property type="project" value="TreeGrafter"/>
</dbReference>
<sequence>MASSYNLLDFQSSTCSKHSKRSLQLLALGLIMFCKVTDIAATDQVTGELKGNVTFDCHVSETKKPKSVYVQRGSIFLNGFYGSRPMPNKWPNTIMYRETSTMVMFNLKLSHIGTYCCHIWYTDGSEEKHEIQLSVTAKFSKPSVTTHCTADNWSCLVTCQSHGGYPSDTMMWEVNQTRNTSSQMWKVVNSSEVQSTDTMVFNISSTASFNCSEGALLFTCSIGDLTSDMQTVCAPAAPHEVAEVPLTGIAICVVAVFIVVVVAIAAAHLYKKCRKRRAERPELAKRDEGGQKKDEELQELAQLAKGNSEMEAP</sequence>
<protein>
    <submittedName>
        <fullName evidence="15">Uncharacterized protein LOC114444768</fullName>
    </submittedName>
</protein>
<evidence type="ECO:0000256" key="6">
    <source>
        <dbReference type="ARBA" id="ARBA00023136"/>
    </source>
</evidence>
<keyword evidence="7" id="KW-1015">Disulfide bond</keyword>
<proteinExistence type="predicted"/>
<name>A0A6P7JEV2_9TELE</name>
<evidence type="ECO:0000256" key="1">
    <source>
        <dbReference type="ARBA" id="ARBA00004251"/>
    </source>
</evidence>
<feature type="compositionally biased region" description="Basic and acidic residues" evidence="11">
    <location>
        <begin position="279"/>
        <end position="295"/>
    </location>
</feature>
<dbReference type="GO" id="GO:0006955">
    <property type="term" value="P:immune response"/>
    <property type="evidence" value="ECO:0007669"/>
    <property type="project" value="TreeGrafter"/>
</dbReference>
<dbReference type="InterPro" id="IPR036179">
    <property type="entry name" value="Ig-like_dom_sf"/>
</dbReference>
<dbReference type="GO" id="GO:0031295">
    <property type="term" value="P:T cell costimulation"/>
    <property type="evidence" value="ECO:0007669"/>
    <property type="project" value="TreeGrafter"/>
</dbReference>
<keyword evidence="3 12" id="KW-0812">Transmembrane</keyword>
<dbReference type="InterPro" id="IPR007110">
    <property type="entry name" value="Ig-like_dom"/>
</dbReference>
<keyword evidence="10" id="KW-0393">Immunoglobulin domain</keyword>
<evidence type="ECO:0000256" key="12">
    <source>
        <dbReference type="SAM" id="Phobius"/>
    </source>
</evidence>
<evidence type="ECO:0000256" key="11">
    <source>
        <dbReference type="SAM" id="MobiDB-lite"/>
    </source>
</evidence>
<dbReference type="PANTHER" id="PTHR25466:SF2">
    <property type="entry name" value="T-LYMPHOCYTE ACTIVATION ANTIGEN CD86"/>
    <property type="match status" value="1"/>
</dbReference>
<keyword evidence="2" id="KW-1003">Cell membrane</keyword>
<dbReference type="GO" id="GO:0042130">
    <property type="term" value="P:negative regulation of T cell proliferation"/>
    <property type="evidence" value="ECO:0007669"/>
    <property type="project" value="TreeGrafter"/>
</dbReference>